<proteinExistence type="predicted"/>
<dbReference type="KEGG" id="osu:NT6N_03370"/>
<gene>
    <name evidence="3" type="ORF">NT6N_03370</name>
</gene>
<dbReference type="InterPro" id="IPR001967">
    <property type="entry name" value="Peptidase_S11_N"/>
</dbReference>
<feature type="chain" id="PRO_5043938882" description="Peptidase S11 D-alanyl-D-alanine carboxypeptidase A N-terminal domain-containing protein" evidence="1">
    <location>
        <begin position="22"/>
        <end position="317"/>
    </location>
</feature>
<dbReference type="GO" id="GO:0006508">
    <property type="term" value="P:proteolysis"/>
    <property type="evidence" value="ECO:0007669"/>
    <property type="project" value="InterPro"/>
</dbReference>
<evidence type="ECO:0000256" key="1">
    <source>
        <dbReference type="SAM" id="SignalP"/>
    </source>
</evidence>
<organism evidence="3">
    <name type="scientific">Oceaniferula spumae</name>
    <dbReference type="NCBI Taxonomy" id="2979115"/>
    <lineage>
        <taxon>Bacteria</taxon>
        <taxon>Pseudomonadati</taxon>
        <taxon>Verrucomicrobiota</taxon>
        <taxon>Verrucomicrobiia</taxon>
        <taxon>Verrucomicrobiales</taxon>
        <taxon>Verrucomicrobiaceae</taxon>
        <taxon>Oceaniferula</taxon>
    </lineage>
</organism>
<dbReference type="Pfam" id="PF00768">
    <property type="entry name" value="Peptidase_S11"/>
    <property type="match status" value="1"/>
</dbReference>
<dbReference type="SUPFAM" id="SSF56601">
    <property type="entry name" value="beta-lactamase/transpeptidase-like"/>
    <property type="match status" value="1"/>
</dbReference>
<dbReference type="PANTHER" id="PTHR21581:SF6">
    <property type="entry name" value="TRAFFICKING PROTEIN PARTICLE COMPLEX SUBUNIT 12"/>
    <property type="match status" value="1"/>
</dbReference>
<accession>A0AAT9FH39</accession>
<protein>
    <recommendedName>
        <fullName evidence="2">Peptidase S11 D-alanyl-D-alanine carboxypeptidase A N-terminal domain-containing protein</fullName>
    </recommendedName>
</protein>
<reference evidence="3" key="1">
    <citation type="submission" date="2024-07" db="EMBL/GenBank/DDBJ databases">
        <title>Complete genome sequence of Verrucomicrobiaceae bacterium NT6N.</title>
        <authorList>
            <person name="Huang C."/>
            <person name="Takami H."/>
            <person name="Hamasaki K."/>
        </authorList>
    </citation>
    <scope>NUCLEOTIDE SEQUENCE</scope>
    <source>
        <strain evidence="3">NT6N</strain>
    </source>
</reference>
<feature type="domain" description="Peptidase S11 D-alanyl-D-alanine carboxypeptidase A N-terminal" evidence="2">
    <location>
        <begin position="21"/>
        <end position="249"/>
    </location>
</feature>
<dbReference type="AlphaFoldDB" id="A0AAT9FH39"/>
<dbReference type="PANTHER" id="PTHR21581">
    <property type="entry name" value="D-ALANYL-D-ALANINE CARBOXYPEPTIDASE"/>
    <property type="match status" value="1"/>
</dbReference>
<sequence>MKNLSLLFLGISLLTTTCLRAAESYLVMEAHSGRVLLAADSETKRPVASLTKVATAKIMLDWAKASQTSLATLAVVPNNVLAVGGANPMGLRPGDRISLRDAAYSALLGSDNVAALTLADHVGRALLVHRQQQGDPQVTFLAEMNQLAKALGMERTRFANPHGLEMPGQKAYSTAADMARLCVYAMRDEGFAFYVKQKSRQIAVSTADGRQLSYKVGNTNELLGQQGVTGIKTGLTTAAGQCLATNAHRSPVVTKIDDTRSIIRKRDLVIVVLGSADRFGRTRQLIAQGWAGYDQWAAQGYPQSEKKREFIVVPKLR</sequence>
<evidence type="ECO:0000313" key="3">
    <source>
        <dbReference type="EMBL" id="BDS05297.1"/>
    </source>
</evidence>
<keyword evidence="1" id="KW-0732">Signal</keyword>
<evidence type="ECO:0000259" key="2">
    <source>
        <dbReference type="Pfam" id="PF00768"/>
    </source>
</evidence>
<dbReference type="GO" id="GO:0009002">
    <property type="term" value="F:serine-type D-Ala-D-Ala carboxypeptidase activity"/>
    <property type="evidence" value="ECO:0007669"/>
    <property type="project" value="InterPro"/>
</dbReference>
<dbReference type="Gene3D" id="3.40.710.10">
    <property type="entry name" value="DD-peptidase/beta-lactamase superfamily"/>
    <property type="match status" value="1"/>
</dbReference>
<name>A0AAT9FH39_9BACT</name>
<feature type="signal peptide" evidence="1">
    <location>
        <begin position="1"/>
        <end position="21"/>
    </location>
</feature>
<dbReference type="InterPro" id="IPR012338">
    <property type="entry name" value="Beta-lactam/transpept-like"/>
</dbReference>
<dbReference type="EMBL" id="AP026866">
    <property type="protein sequence ID" value="BDS05297.1"/>
    <property type="molecule type" value="Genomic_DNA"/>
</dbReference>